<evidence type="ECO:0000259" key="1">
    <source>
        <dbReference type="Pfam" id="PF14330"/>
    </source>
</evidence>
<accession>A0A8J2VES8</accession>
<sequence length="100" mass="11118">MQLQNIATVIRSKNAGPCLVTFDLMFKDTDDFLRAKKAVSHIRSEVARLYGKSENEVRVIDYAPSNAVKITIPRDIVSGNPGDTDVYGAQQHSLLLEIEI</sequence>
<dbReference type="InterPro" id="IPR025496">
    <property type="entry name" value="DUF4387"/>
</dbReference>
<feature type="domain" description="DUF4387" evidence="1">
    <location>
        <begin position="3"/>
        <end position="99"/>
    </location>
</feature>
<dbReference type="AlphaFoldDB" id="A0A8J2VES8"/>
<dbReference type="RefSeq" id="WP_188407722.1">
    <property type="nucleotide sequence ID" value="NZ_BMCP01000001.1"/>
</dbReference>
<proteinExistence type="predicted"/>
<reference evidence="2" key="1">
    <citation type="journal article" date="2014" name="Int. J. Syst. Evol. Microbiol.">
        <title>Complete genome sequence of Corynebacterium casei LMG S-19264T (=DSM 44701T), isolated from a smear-ripened cheese.</title>
        <authorList>
            <consortium name="US DOE Joint Genome Institute (JGI-PGF)"/>
            <person name="Walter F."/>
            <person name="Albersmeier A."/>
            <person name="Kalinowski J."/>
            <person name="Ruckert C."/>
        </authorList>
    </citation>
    <scope>NUCLEOTIDE SEQUENCE</scope>
    <source>
        <strain evidence="2">CCM 7684</strain>
    </source>
</reference>
<protein>
    <submittedName>
        <fullName evidence="2">Acyl-CoA synthetase</fullName>
    </submittedName>
</protein>
<dbReference type="Proteomes" id="UP000602745">
    <property type="component" value="Unassembled WGS sequence"/>
</dbReference>
<dbReference type="Pfam" id="PF14330">
    <property type="entry name" value="DUF4387"/>
    <property type="match status" value="1"/>
</dbReference>
<reference evidence="2" key="2">
    <citation type="submission" date="2020-09" db="EMBL/GenBank/DDBJ databases">
        <authorList>
            <person name="Sun Q."/>
            <person name="Sedlacek I."/>
        </authorList>
    </citation>
    <scope>NUCLEOTIDE SEQUENCE</scope>
    <source>
        <strain evidence="2">CCM 7684</strain>
    </source>
</reference>
<comment type="caution">
    <text evidence="2">The sequence shown here is derived from an EMBL/GenBank/DDBJ whole genome shotgun (WGS) entry which is preliminary data.</text>
</comment>
<organism evidence="2 3">
    <name type="scientific">Agaricicola taiwanensis</name>
    <dbReference type="NCBI Taxonomy" id="591372"/>
    <lineage>
        <taxon>Bacteria</taxon>
        <taxon>Pseudomonadati</taxon>
        <taxon>Pseudomonadota</taxon>
        <taxon>Alphaproteobacteria</taxon>
        <taxon>Rhodobacterales</taxon>
        <taxon>Paracoccaceae</taxon>
        <taxon>Agaricicola</taxon>
    </lineage>
</organism>
<evidence type="ECO:0000313" key="3">
    <source>
        <dbReference type="Proteomes" id="UP000602745"/>
    </source>
</evidence>
<dbReference type="EMBL" id="BMCP01000001">
    <property type="protein sequence ID" value="GGE27615.1"/>
    <property type="molecule type" value="Genomic_DNA"/>
</dbReference>
<gene>
    <name evidence="2" type="ORF">GCM10007276_00980</name>
</gene>
<keyword evidence="3" id="KW-1185">Reference proteome</keyword>
<evidence type="ECO:0000313" key="2">
    <source>
        <dbReference type="EMBL" id="GGE27615.1"/>
    </source>
</evidence>
<name>A0A8J2VES8_9RHOB</name>